<dbReference type="EMBL" id="JAQQWE010000009">
    <property type="protein sequence ID" value="KAK7941351.1"/>
    <property type="molecule type" value="Genomic_DNA"/>
</dbReference>
<gene>
    <name evidence="2" type="ORF">PG986_013738</name>
</gene>
<protein>
    <submittedName>
        <fullName evidence="2">Amidoligase enzyme-domain-containing protein</fullName>
    </submittedName>
</protein>
<evidence type="ECO:0000313" key="2">
    <source>
        <dbReference type="EMBL" id="KAK7941351.1"/>
    </source>
</evidence>
<dbReference type="Proteomes" id="UP001391051">
    <property type="component" value="Unassembled WGS sequence"/>
</dbReference>
<name>A0ABR1PWF3_9PEZI</name>
<dbReference type="PANTHER" id="PTHR36847">
    <property type="entry name" value="AMIDOLIGASE ENZYME"/>
    <property type="match status" value="1"/>
</dbReference>
<feature type="compositionally biased region" description="Low complexity" evidence="1">
    <location>
        <begin position="638"/>
        <end position="647"/>
    </location>
</feature>
<keyword evidence="3" id="KW-1185">Reference proteome</keyword>
<evidence type="ECO:0000313" key="3">
    <source>
        <dbReference type="Proteomes" id="UP001391051"/>
    </source>
</evidence>
<feature type="compositionally biased region" description="Low complexity" evidence="1">
    <location>
        <begin position="749"/>
        <end position="760"/>
    </location>
</feature>
<sequence>MDFEKFIMTSQAQRGLPYLANVEFLRHPIAWRFGVEIKGIMFMYLQKPDEELQMLREEHPGVFILPNQYSNADFGQMGREELGKQLLRAGIRLNRHIDAADGTGELAVPDPTKDANVVDDMIRLSEARNKGIPHPEYRCWTMKDNAGVGITPDDINDFPWIAGYHAFSFELTSPILGNTDQGFRELTKVMNLLYSSNLLFNNTGGIDVHVGLDRYMIPLPVVKRIAAVCLASDAAMAQYHYDHMQDNQHSMMVRNTSNVAHGLSALQASLVRDPAQLDGTVNFDNRRPPPTTIEQCVKQILNADSYGAVNRLMSIDRGVLPANYQFPTYEGVPVRNGPRFATTVEFRQYSANLQHTDDVIAWIKVCLRVCSFAADANQASLNNLVAWGHDYEFPQDGGAPQTNWRDLFRGYGGLDDVLDYYENNVPLFRPAPPDTPERRLAIRNGKRPERPSTAITAIWNGPTAAASETPPPQIEVPPTPGFDPVQPTDLGRAPTPESLYKMHGALLESFTPQRPVESILQSYEPQRQGFLADYQRTMEMQNARLSPRSTRDVGGRSMDELKRILGIGNGSGSGSGSGGFNNNNQQQPPPPPPPPVPPHNPNTVSSFAPERFLQTEQQPNGVVWWVHPNARAIQQADQNNNNNANNGNGNGQGNQGVGTNYNNNNSFFVADRPRNAPFLLLHPSAAGANQELQTRLVEQMQAPPMHSGLDPTGAPAVLSQRDEGGRAGAEPVPAQPVPAAAEPRGPRGAGPATATATATAGSGGGAEQAPAVEGEGFRQKLKKPGCVIS</sequence>
<accession>A0ABR1PWF3</accession>
<feature type="compositionally biased region" description="Low complexity" evidence="1">
    <location>
        <begin position="729"/>
        <end position="743"/>
    </location>
</feature>
<reference evidence="2 3" key="1">
    <citation type="submission" date="2023-01" db="EMBL/GenBank/DDBJ databases">
        <title>Analysis of 21 Apiospora genomes using comparative genomics revels a genus with tremendous synthesis potential of carbohydrate active enzymes and secondary metabolites.</title>
        <authorList>
            <person name="Sorensen T."/>
        </authorList>
    </citation>
    <scope>NUCLEOTIDE SEQUENCE [LARGE SCALE GENOMIC DNA]</scope>
    <source>
        <strain evidence="2 3">CBS 24483</strain>
    </source>
</reference>
<proteinExistence type="predicted"/>
<dbReference type="PANTHER" id="PTHR36847:SF1">
    <property type="entry name" value="AMIDOLIGASE ENZYME"/>
    <property type="match status" value="1"/>
</dbReference>
<dbReference type="RefSeq" id="XP_066694103.1">
    <property type="nucleotide sequence ID" value="XM_066849960.1"/>
</dbReference>
<organism evidence="2 3">
    <name type="scientific">Apiospora aurea</name>
    <dbReference type="NCBI Taxonomy" id="335848"/>
    <lineage>
        <taxon>Eukaryota</taxon>
        <taxon>Fungi</taxon>
        <taxon>Dikarya</taxon>
        <taxon>Ascomycota</taxon>
        <taxon>Pezizomycotina</taxon>
        <taxon>Sordariomycetes</taxon>
        <taxon>Xylariomycetidae</taxon>
        <taxon>Amphisphaeriales</taxon>
        <taxon>Apiosporaceae</taxon>
        <taxon>Apiospora</taxon>
    </lineage>
</organism>
<feature type="region of interest" description="Disordered" evidence="1">
    <location>
        <begin position="565"/>
        <end position="606"/>
    </location>
</feature>
<comment type="caution">
    <text evidence="2">The sequence shown here is derived from an EMBL/GenBank/DDBJ whole genome shotgun (WGS) entry which is preliminary data.</text>
</comment>
<feature type="region of interest" description="Disordered" evidence="1">
    <location>
        <begin position="703"/>
        <end position="789"/>
    </location>
</feature>
<feature type="compositionally biased region" description="Gly residues" evidence="1">
    <location>
        <begin position="567"/>
        <end position="579"/>
    </location>
</feature>
<feature type="region of interest" description="Disordered" evidence="1">
    <location>
        <begin position="638"/>
        <end position="660"/>
    </location>
</feature>
<feature type="compositionally biased region" description="Pro residues" evidence="1">
    <location>
        <begin position="587"/>
        <end position="600"/>
    </location>
</feature>
<evidence type="ECO:0000256" key="1">
    <source>
        <dbReference type="SAM" id="MobiDB-lite"/>
    </source>
</evidence>
<dbReference type="GeneID" id="92083022"/>